<protein>
    <recommendedName>
        <fullName evidence="3">Mobilization protein MobD-like protein</fullName>
    </recommendedName>
</protein>
<organism evidence="1 2">
    <name type="scientific">Iningainema tapete BLCC-T55</name>
    <dbReference type="NCBI Taxonomy" id="2748662"/>
    <lineage>
        <taxon>Bacteria</taxon>
        <taxon>Bacillati</taxon>
        <taxon>Cyanobacteriota</taxon>
        <taxon>Cyanophyceae</taxon>
        <taxon>Nostocales</taxon>
        <taxon>Scytonemataceae</taxon>
        <taxon>Iningainema tapete</taxon>
    </lineage>
</organism>
<feature type="non-terminal residue" evidence="1">
    <location>
        <position position="218"/>
    </location>
</feature>
<accession>A0A8J6XQG5</accession>
<dbReference type="Proteomes" id="UP000629098">
    <property type="component" value="Unassembled WGS sequence"/>
</dbReference>
<dbReference type="RefSeq" id="WP_190836745.1">
    <property type="nucleotide sequence ID" value="NZ_CAWPPI010000114.1"/>
</dbReference>
<evidence type="ECO:0000313" key="2">
    <source>
        <dbReference type="Proteomes" id="UP000629098"/>
    </source>
</evidence>
<dbReference type="SUPFAM" id="SSF52540">
    <property type="entry name" value="P-loop containing nucleoside triphosphate hydrolases"/>
    <property type="match status" value="1"/>
</dbReference>
<evidence type="ECO:0008006" key="3">
    <source>
        <dbReference type="Google" id="ProtNLM"/>
    </source>
</evidence>
<proteinExistence type="predicted"/>
<sequence length="218" mass="24263">MPDIHGVGGEKGGVGKSTVCKRILEYLLESEISFIAFDTDRSAPDLKKAYKKQGIDIREAYFSEAVDKQDAASVIVDVADEATVLLNLSAASFDAVSTWIKENEVLEAIAGENEFYLWFVTDGGVESVSSLYRSLATYGKQIHHILVKNEGVNRSKDWRLIDSDQRLQTLIKQCGVLELVFPEFYGVETFRIIRDNSLGFAEALDKANDLGFGKIDRQ</sequence>
<dbReference type="EMBL" id="JACXAE010000114">
    <property type="protein sequence ID" value="MBD2777672.1"/>
    <property type="molecule type" value="Genomic_DNA"/>
</dbReference>
<evidence type="ECO:0000313" key="1">
    <source>
        <dbReference type="EMBL" id="MBD2777672.1"/>
    </source>
</evidence>
<keyword evidence="2" id="KW-1185">Reference proteome</keyword>
<comment type="caution">
    <text evidence="1">The sequence shown here is derived from an EMBL/GenBank/DDBJ whole genome shotgun (WGS) entry which is preliminary data.</text>
</comment>
<dbReference type="InterPro" id="IPR027417">
    <property type="entry name" value="P-loop_NTPase"/>
</dbReference>
<name>A0A8J6XQG5_9CYAN</name>
<gene>
    <name evidence="1" type="ORF">ICL16_37935</name>
</gene>
<reference evidence="1" key="1">
    <citation type="submission" date="2020-09" db="EMBL/GenBank/DDBJ databases">
        <title>Iningainema tapete sp. nov. (Scytonemataceae, Cyanobacteria) from greenhouses in central Florida (USA) produces two types of nodularin with biosynthetic potential for microcystin-LR and anabaenopeptins.</title>
        <authorList>
            <person name="Berthold D.E."/>
            <person name="Lefler F.W."/>
            <person name="Huang I.-S."/>
            <person name="Abdulla H."/>
            <person name="Zimba P.V."/>
            <person name="Laughinghouse H.D. IV."/>
        </authorList>
    </citation>
    <scope>NUCLEOTIDE SEQUENCE</scope>
    <source>
        <strain evidence="1">BLCCT55</strain>
    </source>
</reference>
<dbReference type="AlphaFoldDB" id="A0A8J6XQG5"/>